<dbReference type="PANTHER" id="PTHR43284:SF1">
    <property type="entry name" value="ASPARAGINE SYNTHETASE"/>
    <property type="match status" value="1"/>
</dbReference>
<keyword evidence="5" id="KW-0436">Ligase</keyword>
<dbReference type="PANTHER" id="PTHR43284">
    <property type="entry name" value="ASPARAGINE SYNTHETASE (GLUTAMINE-HYDROLYZING)"/>
    <property type="match status" value="1"/>
</dbReference>
<feature type="domain" description="Asparagine synthetase" evidence="4">
    <location>
        <begin position="56"/>
        <end position="232"/>
    </location>
</feature>
<dbReference type="AlphaFoldDB" id="A0A1R4H1W9"/>
<evidence type="ECO:0000256" key="2">
    <source>
        <dbReference type="ARBA" id="ARBA00012737"/>
    </source>
</evidence>
<accession>A0A1R4H1W9</accession>
<dbReference type="GO" id="GO:0004066">
    <property type="term" value="F:asparagine synthase (glutamine-hydrolyzing) activity"/>
    <property type="evidence" value="ECO:0007669"/>
    <property type="project" value="UniProtKB-EC"/>
</dbReference>
<evidence type="ECO:0000313" key="6">
    <source>
        <dbReference type="Proteomes" id="UP000195442"/>
    </source>
</evidence>
<sequence length="236" mass="27437">MRAGLNGCLNALPNNLQKGVLFKAKRYVDQANTPLPDRLQDYNFLHRHAVSQIFSDSFVAQIDTAKPLQSLRNAYQRPVDASSLNRMMVMDWKTTLHDNDLVKVNKMCEMAGVDVQYPLLDRDIIDLSCRIPSALKLKGQQLRWFYKQAMRDFLPEQIINKSKHGFGLPFGIWLKDHQPLKQLAYDSISSLKQRGYFRAEFLDHAIQMHQSIHAAYYGELIWVLMMLELWLQGKKR</sequence>
<name>A0A1R4H1W9_9GAMM</name>
<evidence type="ECO:0000256" key="1">
    <source>
        <dbReference type="ARBA" id="ARBA00005187"/>
    </source>
</evidence>
<dbReference type="GO" id="GO:0006529">
    <property type="term" value="P:asparagine biosynthetic process"/>
    <property type="evidence" value="ECO:0007669"/>
    <property type="project" value="InterPro"/>
</dbReference>
<dbReference type="Pfam" id="PF00733">
    <property type="entry name" value="Asn_synthase"/>
    <property type="match status" value="1"/>
</dbReference>
<gene>
    <name evidence="5" type="ORF">CRENPOLYSF2_1540001</name>
</gene>
<dbReference type="Gene3D" id="3.40.50.620">
    <property type="entry name" value="HUPs"/>
    <property type="match status" value="1"/>
</dbReference>
<dbReference type="EMBL" id="FUKJ01000062">
    <property type="protein sequence ID" value="SJM90242.1"/>
    <property type="molecule type" value="Genomic_DNA"/>
</dbReference>
<evidence type="ECO:0000256" key="3">
    <source>
        <dbReference type="ARBA" id="ARBA00048741"/>
    </source>
</evidence>
<dbReference type="GO" id="GO:0005829">
    <property type="term" value="C:cytosol"/>
    <property type="evidence" value="ECO:0007669"/>
    <property type="project" value="TreeGrafter"/>
</dbReference>
<evidence type="ECO:0000313" key="5">
    <source>
        <dbReference type="EMBL" id="SJM90242.1"/>
    </source>
</evidence>
<organism evidence="5 6">
    <name type="scientific">Crenothrix polyspora</name>
    <dbReference type="NCBI Taxonomy" id="360316"/>
    <lineage>
        <taxon>Bacteria</taxon>
        <taxon>Pseudomonadati</taxon>
        <taxon>Pseudomonadota</taxon>
        <taxon>Gammaproteobacteria</taxon>
        <taxon>Methylococcales</taxon>
        <taxon>Crenotrichaceae</taxon>
        <taxon>Crenothrix</taxon>
    </lineage>
</organism>
<proteinExistence type="predicted"/>
<dbReference type="SUPFAM" id="SSF52402">
    <property type="entry name" value="Adenine nucleotide alpha hydrolases-like"/>
    <property type="match status" value="1"/>
</dbReference>
<dbReference type="InterPro" id="IPR014729">
    <property type="entry name" value="Rossmann-like_a/b/a_fold"/>
</dbReference>
<reference evidence="6" key="1">
    <citation type="submission" date="2017-02" db="EMBL/GenBank/DDBJ databases">
        <authorList>
            <person name="Daims H."/>
        </authorList>
    </citation>
    <scope>NUCLEOTIDE SEQUENCE [LARGE SCALE GENOMIC DNA]</scope>
</reference>
<dbReference type="InterPro" id="IPR051786">
    <property type="entry name" value="ASN_synthetase/amidase"/>
</dbReference>
<comment type="pathway">
    <text evidence="1">Amino-acid biosynthesis; L-asparagine biosynthesis; L-asparagine from L-aspartate (L-Gln route): step 1/1.</text>
</comment>
<dbReference type="Proteomes" id="UP000195442">
    <property type="component" value="Unassembled WGS sequence"/>
</dbReference>
<protein>
    <recommendedName>
        <fullName evidence="2">asparagine synthase (glutamine-hydrolyzing)</fullName>
        <ecNumber evidence="2">6.3.5.4</ecNumber>
    </recommendedName>
</protein>
<dbReference type="EC" id="6.3.5.4" evidence="2"/>
<keyword evidence="6" id="KW-1185">Reference proteome</keyword>
<dbReference type="InterPro" id="IPR001962">
    <property type="entry name" value="Asn_synthase"/>
</dbReference>
<evidence type="ECO:0000259" key="4">
    <source>
        <dbReference type="Pfam" id="PF00733"/>
    </source>
</evidence>
<comment type="catalytic activity">
    <reaction evidence="3">
        <text>L-aspartate + L-glutamine + ATP + H2O = L-asparagine + L-glutamate + AMP + diphosphate + H(+)</text>
        <dbReference type="Rhea" id="RHEA:12228"/>
        <dbReference type="ChEBI" id="CHEBI:15377"/>
        <dbReference type="ChEBI" id="CHEBI:15378"/>
        <dbReference type="ChEBI" id="CHEBI:29985"/>
        <dbReference type="ChEBI" id="CHEBI:29991"/>
        <dbReference type="ChEBI" id="CHEBI:30616"/>
        <dbReference type="ChEBI" id="CHEBI:33019"/>
        <dbReference type="ChEBI" id="CHEBI:58048"/>
        <dbReference type="ChEBI" id="CHEBI:58359"/>
        <dbReference type="ChEBI" id="CHEBI:456215"/>
        <dbReference type="EC" id="6.3.5.4"/>
    </reaction>
</comment>